<proteinExistence type="predicted"/>
<evidence type="ECO:0000313" key="2">
    <source>
        <dbReference type="Proteomes" id="UP000050525"/>
    </source>
</evidence>
<name>A0A151MHG5_ALLMI</name>
<keyword evidence="2" id="KW-1185">Reference proteome</keyword>
<organism evidence="1 2">
    <name type="scientific">Alligator mississippiensis</name>
    <name type="common">American alligator</name>
    <dbReference type="NCBI Taxonomy" id="8496"/>
    <lineage>
        <taxon>Eukaryota</taxon>
        <taxon>Metazoa</taxon>
        <taxon>Chordata</taxon>
        <taxon>Craniata</taxon>
        <taxon>Vertebrata</taxon>
        <taxon>Euteleostomi</taxon>
        <taxon>Archelosauria</taxon>
        <taxon>Archosauria</taxon>
        <taxon>Crocodylia</taxon>
        <taxon>Alligatoridae</taxon>
        <taxon>Alligatorinae</taxon>
        <taxon>Alligator</taxon>
    </lineage>
</organism>
<accession>A0A151MHG5</accession>
<dbReference type="EMBL" id="AKHW03006164">
    <property type="protein sequence ID" value="KYO23830.1"/>
    <property type="molecule type" value="Genomic_DNA"/>
</dbReference>
<comment type="caution">
    <text evidence="1">The sequence shown here is derived from an EMBL/GenBank/DDBJ whole genome shotgun (WGS) entry which is preliminary data.</text>
</comment>
<evidence type="ECO:0000313" key="1">
    <source>
        <dbReference type="EMBL" id="KYO23830.1"/>
    </source>
</evidence>
<dbReference type="Proteomes" id="UP000050525">
    <property type="component" value="Unassembled WGS sequence"/>
</dbReference>
<sequence>MRLKSRPKEPSPSLARAGPNFYSTVKQQDYSASVWLRRKDKLEHVSNCPLQLRNKSNFQASGLRRAALKCASSVSVDVKQLLSF</sequence>
<dbReference type="AlphaFoldDB" id="A0A151MHG5"/>
<protein>
    <submittedName>
        <fullName evidence="1">Inactive phospholipase D5-like</fullName>
    </submittedName>
</protein>
<gene>
    <name evidence="1" type="ORF">Y1Q_0015822</name>
</gene>
<reference evidence="1 2" key="1">
    <citation type="journal article" date="2012" name="Genome Biol.">
        <title>Sequencing three crocodilian genomes to illuminate the evolution of archosaurs and amniotes.</title>
        <authorList>
            <person name="St John J.A."/>
            <person name="Braun E.L."/>
            <person name="Isberg S.R."/>
            <person name="Miles L.G."/>
            <person name="Chong A.Y."/>
            <person name="Gongora J."/>
            <person name="Dalzell P."/>
            <person name="Moran C."/>
            <person name="Bed'hom B."/>
            <person name="Abzhanov A."/>
            <person name="Burgess S.C."/>
            <person name="Cooksey A.M."/>
            <person name="Castoe T.A."/>
            <person name="Crawford N.G."/>
            <person name="Densmore L.D."/>
            <person name="Drew J.C."/>
            <person name="Edwards S.V."/>
            <person name="Faircloth B.C."/>
            <person name="Fujita M.K."/>
            <person name="Greenwold M.J."/>
            <person name="Hoffmann F.G."/>
            <person name="Howard J.M."/>
            <person name="Iguchi T."/>
            <person name="Janes D.E."/>
            <person name="Khan S.Y."/>
            <person name="Kohno S."/>
            <person name="de Koning A.J."/>
            <person name="Lance S.L."/>
            <person name="McCarthy F.M."/>
            <person name="McCormack J.E."/>
            <person name="Merchant M.E."/>
            <person name="Peterson D.G."/>
            <person name="Pollock D.D."/>
            <person name="Pourmand N."/>
            <person name="Raney B.J."/>
            <person name="Roessler K.A."/>
            <person name="Sanford J.R."/>
            <person name="Sawyer R.H."/>
            <person name="Schmidt C.J."/>
            <person name="Triplett E.W."/>
            <person name="Tuberville T.D."/>
            <person name="Venegas-Anaya M."/>
            <person name="Howard J.T."/>
            <person name="Jarvis E.D."/>
            <person name="Guillette L.J.Jr."/>
            <person name="Glenn T.C."/>
            <person name="Green R.E."/>
            <person name="Ray D.A."/>
        </authorList>
    </citation>
    <scope>NUCLEOTIDE SEQUENCE [LARGE SCALE GENOMIC DNA]</scope>
    <source>
        <strain evidence="1">KSC_2009_1</strain>
    </source>
</reference>